<comment type="similarity">
    <text evidence="1">Belongs to the LytR/CpsA/Psr (LCP) family.</text>
</comment>
<name>A0ABS9IS98_9ACTN</name>
<evidence type="ECO:0000256" key="1">
    <source>
        <dbReference type="ARBA" id="ARBA00006068"/>
    </source>
</evidence>
<accession>A0ABS9IS98</accession>
<feature type="domain" description="Cell envelope-related transcriptional attenuator" evidence="3">
    <location>
        <begin position="359"/>
        <end position="522"/>
    </location>
</feature>
<feature type="compositionally biased region" description="Basic and acidic residues" evidence="2">
    <location>
        <begin position="235"/>
        <end position="244"/>
    </location>
</feature>
<feature type="compositionally biased region" description="Pro residues" evidence="2">
    <location>
        <begin position="109"/>
        <end position="139"/>
    </location>
</feature>
<feature type="compositionally biased region" description="Polar residues" evidence="2">
    <location>
        <begin position="760"/>
        <end position="771"/>
    </location>
</feature>
<keyword evidence="6" id="KW-1185">Reference proteome</keyword>
<sequence length="771" mass="82499">MSSDRPGDDEPDVQPTPPRRSRRAGRSSDSFDFRDRFGDTGSLPRAEGLREPSARDEYVRPRGRLTVRQLMEQMGVDDAAAQTARPPADPPSPEPSRRPGRPNRQPSNRPAPPPPRRPGPPQQNAPQRGPVPPARPQAPRPQSSGPQTSGTQTPGPAKPEPTQSIPPVAGYEWEPVDLSDEVTAARATSESRGQSPTSRTGEPTSPDPDAPGTERIPAATPSAPETDPSETAAVEDERPRRRPLEPTPDLTAAIKRIRPQKRPITAKARARRTATNTGRVLLALVCTLALVGTGYVWNLNRTLNGAWNVVNALDPDDENIRNKEGQYGDETYLIVGTDTRNGKNADVGAGEAGTVEGARADTILLVNVPADRSRVVAVSWPRDLAVDRPDCDQWDFGTKEYGEPLPAANDVKINSVFGDGGPSCLVKTVTQMSGLNINHFIAMDFAGFEHVVRAIGGVEVCSKVPLFDDQIGYIVKTTGRDIKLTPKQALNYVRARHIAVEGNGDYGRIKRQQLFLSSLLRSTLSSDVITNPSKLNSIVSTFTEYSYVDNVDTDALINLAESMQGMDAGAVTFLTVPTAGTSTDGQNNEIPRTEDIDAIFNAIIDDEPLPGEKKKQPKKDAPATTTSKAPEAKEMTAQYAGNMMVRVLNGTEQSGLADTVMNELIRQGVEVSGIGDASVNVDSTVVRYGPGERDSAATVAALFPGAKIQLDKTVKTGVQVIIGSDFTGVESMGTLPDAGSTLTVGQLPENTSHGDLPNDLSVTNAGDTTCS</sequence>
<dbReference type="InterPro" id="IPR027381">
    <property type="entry name" value="LytR/CpsA/Psr_C"/>
</dbReference>
<dbReference type="InterPro" id="IPR050922">
    <property type="entry name" value="LytR/CpsA/Psr_CW_biosynth"/>
</dbReference>
<dbReference type="Gene3D" id="3.30.70.2390">
    <property type="match status" value="1"/>
</dbReference>
<dbReference type="Pfam" id="PF13399">
    <property type="entry name" value="LytR_C"/>
    <property type="match status" value="1"/>
</dbReference>
<proteinExistence type="inferred from homology"/>
<dbReference type="NCBIfam" id="TIGR00350">
    <property type="entry name" value="lytR_cpsA_psr"/>
    <property type="match status" value="1"/>
</dbReference>
<protein>
    <submittedName>
        <fullName evidence="5">LCP family protein</fullName>
    </submittedName>
</protein>
<organism evidence="5 6">
    <name type="scientific">Gordonia liuliyuniae</name>
    <dbReference type="NCBI Taxonomy" id="2911517"/>
    <lineage>
        <taxon>Bacteria</taxon>
        <taxon>Bacillati</taxon>
        <taxon>Actinomycetota</taxon>
        <taxon>Actinomycetes</taxon>
        <taxon>Mycobacteriales</taxon>
        <taxon>Gordoniaceae</taxon>
        <taxon>Gordonia</taxon>
    </lineage>
</organism>
<dbReference type="Proteomes" id="UP001200110">
    <property type="component" value="Unassembled WGS sequence"/>
</dbReference>
<evidence type="ECO:0000313" key="5">
    <source>
        <dbReference type="EMBL" id="MCF8588436.1"/>
    </source>
</evidence>
<feature type="compositionally biased region" description="Polar residues" evidence="2">
    <location>
        <begin position="143"/>
        <end position="154"/>
    </location>
</feature>
<dbReference type="Pfam" id="PF03816">
    <property type="entry name" value="LytR_cpsA_psr"/>
    <property type="match status" value="1"/>
</dbReference>
<feature type="compositionally biased region" description="Polar residues" evidence="2">
    <location>
        <begin position="186"/>
        <end position="203"/>
    </location>
</feature>
<feature type="region of interest" description="Disordered" evidence="2">
    <location>
        <begin position="1"/>
        <end position="272"/>
    </location>
</feature>
<dbReference type="PANTHER" id="PTHR33392">
    <property type="entry name" value="POLYISOPRENYL-TEICHOIC ACID--PEPTIDOGLYCAN TEICHOIC ACID TRANSFERASE TAGU"/>
    <property type="match status" value="1"/>
</dbReference>
<dbReference type="RefSeq" id="WP_236997678.1">
    <property type="nucleotide sequence ID" value="NZ_JAKKOR010000006.1"/>
</dbReference>
<feature type="region of interest" description="Disordered" evidence="2">
    <location>
        <begin position="747"/>
        <end position="771"/>
    </location>
</feature>
<feature type="compositionally biased region" description="Basic and acidic residues" evidence="2">
    <location>
        <begin position="29"/>
        <end position="38"/>
    </location>
</feature>
<dbReference type="EMBL" id="JAKKOR010000006">
    <property type="protein sequence ID" value="MCF8588436.1"/>
    <property type="molecule type" value="Genomic_DNA"/>
</dbReference>
<reference evidence="5 6" key="1">
    <citation type="submission" date="2022-01" db="EMBL/GenBank/DDBJ databases">
        <authorList>
            <person name="Huang Y."/>
        </authorList>
    </citation>
    <scope>NUCLEOTIDE SEQUENCE [LARGE SCALE GENOMIC DNA]</scope>
    <source>
        <strain evidence="5 6">HY366</strain>
    </source>
</reference>
<dbReference type="Gene3D" id="3.40.630.190">
    <property type="entry name" value="LCP protein"/>
    <property type="match status" value="1"/>
</dbReference>
<evidence type="ECO:0000256" key="2">
    <source>
        <dbReference type="SAM" id="MobiDB-lite"/>
    </source>
</evidence>
<comment type="caution">
    <text evidence="5">The sequence shown here is derived from an EMBL/GenBank/DDBJ whole genome shotgun (WGS) entry which is preliminary data.</text>
</comment>
<feature type="region of interest" description="Disordered" evidence="2">
    <location>
        <begin position="607"/>
        <end position="633"/>
    </location>
</feature>
<evidence type="ECO:0000313" key="6">
    <source>
        <dbReference type="Proteomes" id="UP001200110"/>
    </source>
</evidence>
<evidence type="ECO:0000259" key="3">
    <source>
        <dbReference type="Pfam" id="PF03816"/>
    </source>
</evidence>
<feature type="compositionally biased region" description="Basic and acidic residues" evidence="2">
    <location>
        <begin position="47"/>
        <end position="60"/>
    </location>
</feature>
<dbReference type="InterPro" id="IPR004474">
    <property type="entry name" value="LytR_CpsA_psr"/>
</dbReference>
<feature type="compositionally biased region" description="Basic and acidic residues" evidence="2">
    <location>
        <begin position="610"/>
        <end position="621"/>
    </location>
</feature>
<evidence type="ECO:0000259" key="4">
    <source>
        <dbReference type="Pfam" id="PF13399"/>
    </source>
</evidence>
<feature type="domain" description="LytR/CpsA/Psr regulator C-terminal" evidence="4">
    <location>
        <begin position="644"/>
        <end position="726"/>
    </location>
</feature>
<gene>
    <name evidence="5" type="ORF">L5G33_08170</name>
</gene>
<dbReference type="PANTHER" id="PTHR33392:SF6">
    <property type="entry name" value="POLYISOPRENYL-TEICHOIC ACID--PEPTIDOGLYCAN TEICHOIC ACID TRANSFERASE TAGU"/>
    <property type="match status" value="1"/>
</dbReference>